<evidence type="ECO:0000313" key="2">
    <source>
        <dbReference type="Proteomes" id="UP000615446"/>
    </source>
</evidence>
<gene>
    <name evidence="1" type="ORF">RCL2_000006200</name>
</gene>
<organism evidence="1 2">
    <name type="scientific">Rhizophagus clarus</name>
    <dbReference type="NCBI Taxonomy" id="94130"/>
    <lineage>
        <taxon>Eukaryota</taxon>
        <taxon>Fungi</taxon>
        <taxon>Fungi incertae sedis</taxon>
        <taxon>Mucoromycota</taxon>
        <taxon>Glomeromycotina</taxon>
        <taxon>Glomeromycetes</taxon>
        <taxon>Glomerales</taxon>
        <taxon>Glomeraceae</taxon>
        <taxon>Rhizophagus</taxon>
    </lineage>
</organism>
<dbReference type="Proteomes" id="UP000615446">
    <property type="component" value="Unassembled WGS sequence"/>
</dbReference>
<name>A0A8H3QCV3_9GLOM</name>
<reference evidence="1" key="1">
    <citation type="submission" date="2019-10" db="EMBL/GenBank/DDBJ databases">
        <title>Conservation and host-specific expression of non-tandemly repeated heterogenous ribosome RNA gene in arbuscular mycorrhizal fungi.</title>
        <authorList>
            <person name="Maeda T."/>
            <person name="Kobayashi Y."/>
            <person name="Nakagawa T."/>
            <person name="Ezawa T."/>
            <person name="Yamaguchi K."/>
            <person name="Bino T."/>
            <person name="Nishimoto Y."/>
            <person name="Shigenobu S."/>
            <person name="Kawaguchi M."/>
        </authorList>
    </citation>
    <scope>NUCLEOTIDE SEQUENCE</scope>
    <source>
        <strain evidence="1">HR1</strain>
    </source>
</reference>
<sequence>MPFLSGLFFFSAKRLLAKEHLNSKFKARAVFLAIASSSSSVSLAFEVMISFLTVIEGPLAEEPWVFSWIEVLGAAILGARIVTILLVDPTQIELSIKA</sequence>
<dbReference type="AlphaFoldDB" id="A0A8H3QCV3"/>
<evidence type="ECO:0000313" key="1">
    <source>
        <dbReference type="EMBL" id="GES72499.1"/>
    </source>
</evidence>
<dbReference type="EMBL" id="BLAL01000002">
    <property type="protein sequence ID" value="GES72499.1"/>
    <property type="molecule type" value="Genomic_DNA"/>
</dbReference>
<proteinExistence type="predicted"/>
<comment type="caution">
    <text evidence="1">The sequence shown here is derived from an EMBL/GenBank/DDBJ whole genome shotgun (WGS) entry which is preliminary data.</text>
</comment>
<accession>A0A8H3QCV3</accession>
<protein>
    <submittedName>
        <fullName evidence="1">Uncharacterized protein</fullName>
    </submittedName>
</protein>